<evidence type="ECO:0000313" key="2">
    <source>
        <dbReference type="EMBL" id="MCP2731249.1"/>
    </source>
</evidence>
<comment type="caution">
    <text evidence="2">The sequence shown here is derived from an EMBL/GenBank/DDBJ whole genome shotgun (WGS) entry which is preliminary data.</text>
</comment>
<feature type="domain" description="Dual OB-containing" evidence="1">
    <location>
        <begin position="3"/>
        <end position="214"/>
    </location>
</feature>
<dbReference type="Pfam" id="PF22557">
    <property type="entry name" value="DuOB"/>
    <property type="match status" value="1"/>
</dbReference>
<name>A0AAE3KPE8_9CYAN</name>
<dbReference type="InterPro" id="IPR054335">
    <property type="entry name" value="DuOB_dom"/>
</dbReference>
<accession>A0AAE3KPE8</accession>
<gene>
    <name evidence="2" type="ORF">NJ959_22760</name>
</gene>
<keyword evidence="3" id="KW-1185">Reference proteome</keyword>
<protein>
    <recommendedName>
        <fullName evidence="1">Dual OB-containing domain-containing protein</fullName>
    </recommendedName>
</protein>
<dbReference type="RefSeq" id="WP_254013994.1">
    <property type="nucleotide sequence ID" value="NZ_JAMZMM010000301.1"/>
</dbReference>
<dbReference type="EMBL" id="JAMZMM010000301">
    <property type="protein sequence ID" value="MCP2731249.1"/>
    <property type="molecule type" value="Genomic_DNA"/>
</dbReference>
<evidence type="ECO:0000313" key="3">
    <source>
        <dbReference type="Proteomes" id="UP001204953"/>
    </source>
</evidence>
<dbReference type="Proteomes" id="UP001204953">
    <property type="component" value="Unassembled WGS sequence"/>
</dbReference>
<dbReference type="AlphaFoldDB" id="A0AAE3KPE8"/>
<sequence>MTRIICLANSWKHGNRCIAGINTLKGEWIRPVSNLPDGSISKEMRLIEGIEPALLNILEIPLAKTGQDFGFERENLSVLPGKWQRVGQIPPGYLLKYCSKEEYILHNDKRYVTVSFLQSLPQSERRTLELIKAVRFLVKPIGLRFESSQKWEGYIVTANGQELTATITDPVFIRRLELGYRPKNNYLITVSLSMPWRPGDWEGDDPCWKLIAGVIELPEPSKQKITADTDEDDLPF</sequence>
<evidence type="ECO:0000259" key="1">
    <source>
        <dbReference type="Pfam" id="PF22557"/>
    </source>
</evidence>
<proteinExistence type="predicted"/>
<reference evidence="2" key="1">
    <citation type="submission" date="2022-06" db="EMBL/GenBank/DDBJ databases">
        <title>New cyanobacteria of genus Symplocastrum in benthos of Lake Baikal.</title>
        <authorList>
            <person name="Sorokovikova E."/>
            <person name="Tikhonova I."/>
            <person name="Krasnopeev A."/>
            <person name="Evseev P."/>
            <person name="Gladkikh A."/>
            <person name="Belykh O."/>
        </authorList>
    </citation>
    <scope>NUCLEOTIDE SEQUENCE</scope>
    <source>
        <strain evidence="2">BBK-W-15</strain>
    </source>
</reference>
<organism evidence="2 3">
    <name type="scientific">Limnofasciculus baicalensis BBK-W-15</name>
    <dbReference type="NCBI Taxonomy" id="2699891"/>
    <lineage>
        <taxon>Bacteria</taxon>
        <taxon>Bacillati</taxon>
        <taxon>Cyanobacteriota</taxon>
        <taxon>Cyanophyceae</taxon>
        <taxon>Coleofasciculales</taxon>
        <taxon>Coleofasciculaceae</taxon>
        <taxon>Limnofasciculus</taxon>
        <taxon>Limnofasciculus baicalensis</taxon>
    </lineage>
</organism>